<dbReference type="Pfam" id="PF10128">
    <property type="entry name" value="OpcA_G6PD_assem"/>
    <property type="match status" value="1"/>
</dbReference>
<organism evidence="2 3">
    <name type="scientific">Eiseniibacteriota bacterium</name>
    <dbReference type="NCBI Taxonomy" id="2212470"/>
    <lineage>
        <taxon>Bacteria</taxon>
        <taxon>Candidatus Eiseniibacteriota</taxon>
    </lineage>
</organism>
<dbReference type="EMBL" id="JABDJR010000452">
    <property type="protein sequence ID" value="NNF07334.1"/>
    <property type="molecule type" value="Genomic_DNA"/>
</dbReference>
<gene>
    <name evidence="2" type="ORF">HKN21_11285</name>
</gene>
<feature type="non-terminal residue" evidence="2">
    <location>
        <position position="154"/>
    </location>
</feature>
<evidence type="ECO:0000259" key="1">
    <source>
        <dbReference type="Pfam" id="PF10128"/>
    </source>
</evidence>
<evidence type="ECO:0000313" key="3">
    <source>
        <dbReference type="Proteomes" id="UP000547674"/>
    </source>
</evidence>
<dbReference type="InterPro" id="IPR046801">
    <property type="entry name" value="OpcA_G6PD_N"/>
</dbReference>
<reference evidence="2 3" key="1">
    <citation type="submission" date="2020-03" db="EMBL/GenBank/DDBJ databases">
        <title>Metabolic flexibility allows generalist bacteria to become dominant in a frequently disturbed ecosystem.</title>
        <authorList>
            <person name="Chen Y.-J."/>
            <person name="Leung P.M."/>
            <person name="Bay S.K."/>
            <person name="Hugenholtz P."/>
            <person name="Kessler A.J."/>
            <person name="Shelley G."/>
            <person name="Waite D.W."/>
            <person name="Cook P.L."/>
            <person name="Greening C."/>
        </authorList>
    </citation>
    <scope>NUCLEOTIDE SEQUENCE [LARGE SCALE GENOMIC DNA]</scope>
    <source>
        <strain evidence="2">SS_bin_28</strain>
    </source>
</reference>
<evidence type="ECO:0000313" key="2">
    <source>
        <dbReference type="EMBL" id="NNF07334.1"/>
    </source>
</evidence>
<dbReference type="AlphaFoldDB" id="A0A7Y2E8S7"/>
<dbReference type="Proteomes" id="UP000547674">
    <property type="component" value="Unassembled WGS sequence"/>
</dbReference>
<proteinExistence type="predicted"/>
<protein>
    <recommendedName>
        <fullName evidence="1">Glucose-6-phosphate dehydrogenase assembly protein OpcA N-terminal domain-containing protein</fullName>
    </recommendedName>
</protein>
<accession>A0A7Y2E8S7</accession>
<name>A0A7Y2E8S7_UNCEI</name>
<sequence>MSGNSASHLGASRRRSFDPVRLEQELNELWNDLTEDNHQVSRACLSNLVIAMPEEYDVSQLVADITERHPSRVLVVRQCKRLNPGQLEAFVSASCSKRSEGTVVCCESITLDYGVGGERALPNAIRSLFVGTQARVLVIKQLAWSDLGWVEELG</sequence>
<comment type="caution">
    <text evidence="2">The sequence shown here is derived from an EMBL/GenBank/DDBJ whole genome shotgun (WGS) entry which is preliminary data.</text>
</comment>
<feature type="domain" description="Glucose-6-phosphate dehydrogenase assembly protein OpcA N-terminal" evidence="1">
    <location>
        <begin position="64"/>
        <end position="133"/>
    </location>
</feature>